<evidence type="ECO:0000256" key="9">
    <source>
        <dbReference type="RuleBase" id="RU363036"/>
    </source>
</evidence>
<name>A0ABR3XDI2_9PEZI</name>
<dbReference type="Pfam" id="PF00579">
    <property type="entry name" value="tRNA-synt_1b"/>
    <property type="match status" value="1"/>
</dbReference>
<evidence type="ECO:0000256" key="2">
    <source>
        <dbReference type="ARBA" id="ARBA00013161"/>
    </source>
</evidence>
<keyword evidence="6 9" id="KW-0648">Protein biosynthesis</keyword>
<evidence type="ECO:0000256" key="7">
    <source>
        <dbReference type="ARBA" id="ARBA00023146"/>
    </source>
</evidence>
<evidence type="ECO:0000256" key="4">
    <source>
        <dbReference type="ARBA" id="ARBA00022741"/>
    </source>
</evidence>
<dbReference type="Proteomes" id="UP001586593">
    <property type="component" value="Unassembled WGS sequence"/>
</dbReference>
<dbReference type="InterPro" id="IPR002305">
    <property type="entry name" value="aa-tRNA-synth_Ic"/>
</dbReference>
<dbReference type="InterPro" id="IPR014729">
    <property type="entry name" value="Rossmann-like_a/b/a_fold"/>
</dbReference>
<evidence type="ECO:0000256" key="6">
    <source>
        <dbReference type="ARBA" id="ARBA00022917"/>
    </source>
</evidence>
<keyword evidence="5 9" id="KW-0067">ATP-binding</keyword>
<dbReference type="SUPFAM" id="SSF52374">
    <property type="entry name" value="Nucleotidylyl transferase"/>
    <property type="match status" value="1"/>
</dbReference>
<comment type="similarity">
    <text evidence="1 9">Belongs to the class-I aminoacyl-tRNA synthetase family.</text>
</comment>
<dbReference type="PRINTS" id="PR01039">
    <property type="entry name" value="TRNASYNTHTRP"/>
</dbReference>
<sequence>MRSKLAAQAAQALRHIGQRPASSLARSGSNAASTGPGEAPAQVIFSGIQPTGIPHLGNYLGALQQWKRLQDGAAPDTKLLYSIVDLHAITLPQQASNLRQWKREMLASLLAVGLDPERSIIFYQSSVPAHAELMWILSCTASMGYLSRMTQWKSKLSLAEDTSFLDDKAKASLKLGLFSYPVLQAADILVHRATHVPVGEDQRQHLEFARECATNFNHTFGPHLIPPETIVSPAKRVMSLQQPTQKMSKSHPDPRSRILLTDTPEEIRKKIASALTDSTNAVSYDPQARPGVSNLVQLLALFSEDNGRGPSKSPAEVAAELEGATLKELKARVADAVIAGIGGIRDRFYDFMQRDGGKYLDDVQERGAVRARENSDRTMGLVRPAVGF</sequence>
<comment type="caution">
    <text evidence="10">The sequence shown here is derived from an EMBL/GenBank/DDBJ whole genome shotgun (WGS) entry which is preliminary data.</text>
</comment>
<dbReference type="InterPro" id="IPR001412">
    <property type="entry name" value="aa-tRNA-synth_I_CS"/>
</dbReference>
<accession>A0ABR3XDI2</accession>
<evidence type="ECO:0000313" key="11">
    <source>
        <dbReference type="Proteomes" id="UP001586593"/>
    </source>
</evidence>
<evidence type="ECO:0000313" key="10">
    <source>
        <dbReference type="EMBL" id="KAL1873976.1"/>
    </source>
</evidence>
<dbReference type="EMBL" id="JAZHXJ010000114">
    <property type="protein sequence ID" value="KAL1873976.1"/>
    <property type="molecule type" value="Genomic_DNA"/>
</dbReference>
<dbReference type="InterPro" id="IPR050203">
    <property type="entry name" value="Trp-tRNA_synthetase"/>
</dbReference>
<dbReference type="EC" id="6.1.1.2" evidence="2"/>
<dbReference type="PANTHER" id="PTHR43766">
    <property type="entry name" value="TRYPTOPHAN--TRNA LIGASE, MITOCHONDRIAL"/>
    <property type="match status" value="1"/>
</dbReference>
<dbReference type="Gene3D" id="1.10.240.10">
    <property type="entry name" value="Tyrosyl-Transfer RNA Synthetase"/>
    <property type="match status" value="1"/>
</dbReference>
<dbReference type="PROSITE" id="PS00178">
    <property type="entry name" value="AA_TRNA_LIGASE_I"/>
    <property type="match status" value="1"/>
</dbReference>
<dbReference type="NCBIfam" id="TIGR00233">
    <property type="entry name" value="trpS"/>
    <property type="match status" value="1"/>
</dbReference>
<reference evidence="10 11" key="1">
    <citation type="journal article" date="2024" name="Commun. Biol.">
        <title>Comparative genomic analysis of thermophilic fungi reveals convergent evolutionary adaptations and gene losses.</title>
        <authorList>
            <person name="Steindorff A.S."/>
            <person name="Aguilar-Pontes M.V."/>
            <person name="Robinson A.J."/>
            <person name="Andreopoulos B."/>
            <person name="LaButti K."/>
            <person name="Kuo A."/>
            <person name="Mondo S."/>
            <person name="Riley R."/>
            <person name="Otillar R."/>
            <person name="Haridas S."/>
            <person name="Lipzen A."/>
            <person name="Grimwood J."/>
            <person name="Schmutz J."/>
            <person name="Clum A."/>
            <person name="Reid I.D."/>
            <person name="Moisan M.C."/>
            <person name="Butler G."/>
            <person name="Nguyen T.T.M."/>
            <person name="Dewar K."/>
            <person name="Conant G."/>
            <person name="Drula E."/>
            <person name="Henrissat B."/>
            <person name="Hansel C."/>
            <person name="Singer S."/>
            <person name="Hutchinson M.I."/>
            <person name="de Vries R.P."/>
            <person name="Natvig D.O."/>
            <person name="Powell A.J."/>
            <person name="Tsang A."/>
            <person name="Grigoriev I.V."/>
        </authorList>
    </citation>
    <scope>NUCLEOTIDE SEQUENCE [LARGE SCALE GENOMIC DNA]</scope>
    <source>
        <strain evidence="10 11">ATCC 24622</strain>
    </source>
</reference>
<dbReference type="PANTHER" id="PTHR43766:SF1">
    <property type="entry name" value="TRYPTOPHAN--TRNA LIGASE, MITOCHONDRIAL"/>
    <property type="match status" value="1"/>
</dbReference>
<organism evidence="10 11">
    <name type="scientific">Phialemonium thermophilum</name>
    <dbReference type="NCBI Taxonomy" id="223376"/>
    <lineage>
        <taxon>Eukaryota</taxon>
        <taxon>Fungi</taxon>
        <taxon>Dikarya</taxon>
        <taxon>Ascomycota</taxon>
        <taxon>Pezizomycotina</taxon>
        <taxon>Sordariomycetes</taxon>
        <taxon>Sordariomycetidae</taxon>
        <taxon>Cephalothecales</taxon>
        <taxon>Cephalothecaceae</taxon>
        <taxon>Phialemonium</taxon>
    </lineage>
</organism>
<protein>
    <recommendedName>
        <fullName evidence="2">tryptophan--tRNA ligase</fullName>
        <ecNumber evidence="2">6.1.1.2</ecNumber>
    </recommendedName>
    <alternativeName>
        <fullName evidence="8">Tryptophanyl-tRNA synthetase</fullName>
    </alternativeName>
</protein>
<evidence type="ECO:0000256" key="1">
    <source>
        <dbReference type="ARBA" id="ARBA00005594"/>
    </source>
</evidence>
<dbReference type="InterPro" id="IPR002306">
    <property type="entry name" value="Trp-tRNA-ligase"/>
</dbReference>
<keyword evidence="4 9" id="KW-0547">Nucleotide-binding</keyword>
<evidence type="ECO:0000256" key="8">
    <source>
        <dbReference type="ARBA" id="ARBA00030268"/>
    </source>
</evidence>
<gene>
    <name evidence="10" type="ORF">VTK73DRAFT_677</name>
</gene>
<evidence type="ECO:0000256" key="3">
    <source>
        <dbReference type="ARBA" id="ARBA00022598"/>
    </source>
</evidence>
<dbReference type="Gene3D" id="3.40.50.620">
    <property type="entry name" value="HUPs"/>
    <property type="match status" value="1"/>
</dbReference>
<proteinExistence type="inferred from homology"/>
<keyword evidence="7 9" id="KW-0030">Aminoacyl-tRNA synthetase</keyword>
<keyword evidence="11" id="KW-1185">Reference proteome</keyword>
<dbReference type="CDD" id="cd00806">
    <property type="entry name" value="TrpRS_core"/>
    <property type="match status" value="1"/>
</dbReference>
<evidence type="ECO:0000256" key="5">
    <source>
        <dbReference type="ARBA" id="ARBA00022840"/>
    </source>
</evidence>
<keyword evidence="3 9" id="KW-0436">Ligase</keyword>